<organism evidence="1 2">
    <name type="scientific">Gemmata obscuriglobus</name>
    <dbReference type="NCBI Taxonomy" id="114"/>
    <lineage>
        <taxon>Bacteria</taxon>
        <taxon>Pseudomonadati</taxon>
        <taxon>Planctomycetota</taxon>
        <taxon>Planctomycetia</taxon>
        <taxon>Gemmatales</taxon>
        <taxon>Gemmataceae</taxon>
        <taxon>Gemmata</taxon>
    </lineage>
</organism>
<accession>A0A2Z3GU73</accession>
<dbReference type="RefSeq" id="WP_010037493.1">
    <property type="nucleotide sequence ID" value="NZ_CP025958.1"/>
</dbReference>
<protein>
    <submittedName>
        <fullName evidence="1">Uncharacterized protein</fullName>
    </submittedName>
</protein>
<sequence>MPDAIESLFAAVSNIVRSAGAWPDGLQRAVSFARDNPTLLARRTFWDTVASHDFNDAFATAAGWARHSLSGIDLSGGWEFVTLTVGDAPEKFQLCHSGPQALAAEKPFRECMFGETLIGVEDLDRCSESGWWWRPDYTVTELFDGVLSYSRSAAPPFHGSDGYFLWHLFASLALVAPLSEPSFRELVLQGCERVYLLSGSGSLFVYLATVTKEGMQYERP</sequence>
<keyword evidence="2" id="KW-1185">Reference proteome</keyword>
<dbReference type="EMBL" id="CP025958">
    <property type="protein sequence ID" value="AWM36818.1"/>
    <property type="molecule type" value="Genomic_DNA"/>
</dbReference>
<dbReference type="KEGG" id="gog:C1280_07175"/>
<gene>
    <name evidence="1" type="ORF">C1280_07175</name>
</gene>
<dbReference type="AlphaFoldDB" id="A0A2Z3GU73"/>
<dbReference type="Proteomes" id="UP000245802">
    <property type="component" value="Chromosome"/>
</dbReference>
<reference evidence="1 2" key="1">
    <citation type="submission" date="2018-01" db="EMBL/GenBank/DDBJ databases">
        <title>G. obscuriglobus.</title>
        <authorList>
            <person name="Franke J."/>
            <person name="Blomberg W."/>
            <person name="Selmecki A."/>
        </authorList>
    </citation>
    <scope>NUCLEOTIDE SEQUENCE [LARGE SCALE GENOMIC DNA]</scope>
    <source>
        <strain evidence="1 2">DSM 5831</strain>
    </source>
</reference>
<proteinExistence type="predicted"/>
<evidence type="ECO:0000313" key="1">
    <source>
        <dbReference type="EMBL" id="AWM36818.1"/>
    </source>
</evidence>
<evidence type="ECO:0000313" key="2">
    <source>
        <dbReference type="Proteomes" id="UP000245802"/>
    </source>
</evidence>
<name>A0A2Z3GU73_9BACT</name>